<accession>A0ABW5WH55</accession>
<dbReference type="EMBL" id="JBHUOF010000049">
    <property type="protein sequence ID" value="MFD2802831.1"/>
    <property type="molecule type" value="Genomic_DNA"/>
</dbReference>
<comment type="caution">
    <text evidence="1">The sequence shown here is derived from an EMBL/GenBank/DDBJ whole genome shotgun (WGS) entry which is preliminary data.</text>
</comment>
<evidence type="ECO:0008006" key="3">
    <source>
        <dbReference type="Google" id="ProtNLM"/>
    </source>
</evidence>
<organism evidence="1 2">
    <name type="scientific">Prauserella oleivorans</name>
    <dbReference type="NCBI Taxonomy" id="1478153"/>
    <lineage>
        <taxon>Bacteria</taxon>
        <taxon>Bacillati</taxon>
        <taxon>Actinomycetota</taxon>
        <taxon>Actinomycetes</taxon>
        <taxon>Pseudonocardiales</taxon>
        <taxon>Pseudonocardiaceae</taxon>
        <taxon>Prauserella</taxon>
    </lineage>
</organism>
<evidence type="ECO:0000313" key="1">
    <source>
        <dbReference type="EMBL" id="MFD2802831.1"/>
    </source>
</evidence>
<reference evidence="2" key="1">
    <citation type="journal article" date="2019" name="Int. J. Syst. Evol. Microbiol.">
        <title>The Global Catalogue of Microorganisms (GCM) 10K type strain sequencing project: providing services to taxonomists for standard genome sequencing and annotation.</title>
        <authorList>
            <consortium name="The Broad Institute Genomics Platform"/>
            <consortium name="The Broad Institute Genome Sequencing Center for Infectious Disease"/>
            <person name="Wu L."/>
            <person name="Ma J."/>
        </authorList>
    </citation>
    <scope>NUCLEOTIDE SEQUENCE [LARGE SCALE GENOMIC DNA]</scope>
    <source>
        <strain evidence="2">IBRC-M 10906</strain>
    </source>
</reference>
<protein>
    <recommendedName>
        <fullName evidence="3">Antitoxin VbhA domain-containing protein</fullName>
    </recommendedName>
</protein>
<name>A0ABW5WH55_9PSEU</name>
<sequence length="53" mass="6016">MDNIAARLRARRAQARTRRAINRAIDTATAATVRQEFMSIAQTRGYRRPASRA</sequence>
<dbReference type="Proteomes" id="UP001597478">
    <property type="component" value="Unassembled WGS sequence"/>
</dbReference>
<evidence type="ECO:0000313" key="2">
    <source>
        <dbReference type="Proteomes" id="UP001597478"/>
    </source>
</evidence>
<gene>
    <name evidence="1" type="ORF">ACFS2C_25900</name>
</gene>
<proteinExistence type="predicted"/>
<keyword evidence="2" id="KW-1185">Reference proteome</keyword>
<dbReference type="RefSeq" id="WP_377395741.1">
    <property type="nucleotide sequence ID" value="NZ_JBHSAN010000054.1"/>
</dbReference>